<dbReference type="GO" id="GO:0005662">
    <property type="term" value="C:DNA replication factor A complex"/>
    <property type="evidence" value="ECO:0007669"/>
    <property type="project" value="TreeGrafter"/>
</dbReference>
<gene>
    <name evidence="4" type="ORF">D9613_003112</name>
</gene>
<dbReference type="GO" id="GO:0006260">
    <property type="term" value="P:DNA replication"/>
    <property type="evidence" value="ECO:0007669"/>
    <property type="project" value="TreeGrafter"/>
</dbReference>
<evidence type="ECO:0000313" key="5">
    <source>
        <dbReference type="Proteomes" id="UP000521872"/>
    </source>
</evidence>
<name>A0A8H4QQE2_9AGAR</name>
<dbReference type="AlphaFoldDB" id="A0A8H4QQE2"/>
<dbReference type="PANTHER" id="PTHR13989">
    <property type="entry name" value="REPLICATION PROTEIN A-RELATED"/>
    <property type="match status" value="1"/>
</dbReference>
<organism evidence="4 5">
    <name type="scientific">Agrocybe pediades</name>
    <dbReference type="NCBI Taxonomy" id="84607"/>
    <lineage>
        <taxon>Eukaryota</taxon>
        <taxon>Fungi</taxon>
        <taxon>Dikarya</taxon>
        <taxon>Basidiomycota</taxon>
        <taxon>Agaricomycotina</taxon>
        <taxon>Agaricomycetes</taxon>
        <taxon>Agaricomycetidae</taxon>
        <taxon>Agaricales</taxon>
        <taxon>Agaricineae</taxon>
        <taxon>Strophariaceae</taxon>
        <taxon>Agrocybe</taxon>
    </lineage>
</organism>
<comment type="subcellular location">
    <subcellularLocation>
        <location evidence="1">Nucleus</location>
    </subcellularLocation>
</comment>
<dbReference type="SUPFAM" id="SSF50249">
    <property type="entry name" value="Nucleic acid-binding proteins"/>
    <property type="match status" value="1"/>
</dbReference>
<dbReference type="Proteomes" id="UP000521872">
    <property type="component" value="Unassembled WGS sequence"/>
</dbReference>
<dbReference type="InterPro" id="IPR012340">
    <property type="entry name" value="NA-bd_OB-fold"/>
</dbReference>
<dbReference type="GO" id="GO:0000781">
    <property type="term" value="C:chromosome, telomeric region"/>
    <property type="evidence" value="ECO:0007669"/>
    <property type="project" value="TreeGrafter"/>
</dbReference>
<dbReference type="GO" id="GO:0035861">
    <property type="term" value="C:site of double-strand break"/>
    <property type="evidence" value="ECO:0007669"/>
    <property type="project" value="TreeGrafter"/>
</dbReference>
<dbReference type="GO" id="GO:0000724">
    <property type="term" value="P:double-strand break repair via homologous recombination"/>
    <property type="evidence" value="ECO:0007669"/>
    <property type="project" value="TreeGrafter"/>
</dbReference>
<dbReference type="InterPro" id="IPR040260">
    <property type="entry name" value="RFA2-like"/>
</dbReference>
<reference evidence="4 5" key="1">
    <citation type="submission" date="2019-12" db="EMBL/GenBank/DDBJ databases">
        <authorList>
            <person name="Floudas D."/>
            <person name="Bentzer J."/>
            <person name="Ahren D."/>
            <person name="Johansson T."/>
            <person name="Persson P."/>
            <person name="Tunlid A."/>
        </authorList>
    </citation>
    <scope>NUCLEOTIDE SEQUENCE [LARGE SCALE GENOMIC DNA]</scope>
    <source>
        <strain evidence="4 5">CBS 102.39</strain>
    </source>
</reference>
<evidence type="ECO:0000256" key="2">
    <source>
        <dbReference type="ARBA" id="ARBA00023125"/>
    </source>
</evidence>
<dbReference type="GO" id="GO:0003697">
    <property type="term" value="F:single-stranded DNA binding"/>
    <property type="evidence" value="ECO:0007669"/>
    <property type="project" value="TreeGrafter"/>
</dbReference>
<keyword evidence="2" id="KW-0238">DNA-binding</keyword>
<keyword evidence="3" id="KW-0539">Nucleus</keyword>
<protein>
    <recommendedName>
        <fullName evidence="6">Replication protein A C-terminal domain-containing protein</fullName>
    </recommendedName>
</protein>
<keyword evidence="5" id="KW-1185">Reference proteome</keyword>
<sequence length="289" mass="32647">MKSKPPAQSQSFYYSQFNPLDPSQLAENSTANAEKAIRRVTLRQLLGASQYNAGTAARFAINDARINMVMVVANICWHHEDSLKIGRTYELDDGTGRIRGRYLDPTYNLVYEPFAYVRVTGQLEDSRGSRMLKITNIQLIFDAHEIYYHILHSIFDTLVDERGPPPPGTFPSPFNEHDAPSRVEHFSTLKVSNHSTSEPSSSAMDPQILNLMESGSRSQRLPLLQLDALVCIQDPQIPSGEYGVFIGDIIERLKEKYSDLTGPEMWKAMELLIERGLVYSPVDLYYGKV</sequence>
<evidence type="ECO:0000313" key="4">
    <source>
        <dbReference type="EMBL" id="KAF4615033.1"/>
    </source>
</evidence>
<proteinExistence type="predicted"/>
<dbReference type="GO" id="GO:0006289">
    <property type="term" value="P:nucleotide-excision repair"/>
    <property type="evidence" value="ECO:0007669"/>
    <property type="project" value="TreeGrafter"/>
</dbReference>
<evidence type="ECO:0000256" key="3">
    <source>
        <dbReference type="ARBA" id="ARBA00023242"/>
    </source>
</evidence>
<dbReference type="EMBL" id="JAACJL010000044">
    <property type="protein sequence ID" value="KAF4615033.1"/>
    <property type="molecule type" value="Genomic_DNA"/>
</dbReference>
<dbReference type="PANTHER" id="PTHR13989:SF16">
    <property type="entry name" value="REPLICATION PROTEIN A2"/>
    <property type="match status" value="1"/>
</dbReference>
<comment type="caution">
    <text evidence="4">The sequence shown here is derived from an EMBL/GenBank/DDBJ whole genome shotgun (WGS) entry which is preliminary data.</text>
</comment>
<accession>A0A8H4QQE2</accession>
<evidence type="ECO:0008006" key="6">
    <source>
        <dbReference type="Google" id="ProtNLM"/>
    </source>
</evidence>
<evidence type="ECO:0000256" key="1">
    <source>
        <dbReference type="ARBA" id="ARBA00004123"/>
    </source>
</evidence>
<dbReference type="Gene3D" id="2.40.50.140">
    <property type="entry name" value="Nucleic acid-binding proteins"/>
    <property type="match status" value="1"/>
</dbReference>